<organism evidence="1 2">
    <name type="scientific">Petrolisthes manimaculis</name>
    <dbReference type="NCBI Taxonomy" id="1843537"/>
    <lineage>
        <taxon>Eukaryota</taxon>
        <taxon>Metazoa</taxon>
        <taxon>Ecdysozoa</taxon>
        <taxon>Arthropoda</taxon>
        <taxon>Crustacea</taxon>
        <taxon>Multicrustacea</taxon>
        <taxon>Malacostraca</taxon>
        <taxon>Eumalacostraca</taxon>
        <taxon>Eucarida</taxon>
        <taxon>Decapoda</taxon>
        <taxon>Pleocyemata</taxon>
        <taxon>Anomura</taxon>
        <taxon>Galatheoidea</taxon>
        <taxon>Porcellanidae</taxon>
        <taxon>Petrolisthes</taxon>
    </lineage>
</organism>
<evidence type="ECO:0000313" key="2">
    <source>
        <dbReference type="Proteomes" id="UP001292094"/>
    </source>
</evidence>
<protein>
    <submittedName>
        <fullName evidence="1">Uncharacterized protein</fullName>
    </submittedName>
</protein>
<dbReference type="EMBL" id="JAWZYT010005881">
    <property type="protein sequence ID" value="KAK4289387.1"/>
    <property type="molecule type" value="Genomic_DNA"/>
</dbReference>
<comment type="caution">
    <text evidence="1">The sequence shown here is derived from an EMBL/GenBank/DDBJ whole genome shotgun (WGS) entry which is preliminary data.</text>
</comment>
<evidence type="ECO:0000313" key="1">
    <source>
        <dbReference type="EMBL" id="KAK4289387.1"/>
    </source>
</evidence>
<proteinExistence type="predicted"/>
<name>A0AAE1NHW1_9EUCA</name>
<sequence length="69" mass="8165">MKSKALIRYAIAGVRQRDVYYILLARKCLVLYNHITHVKKVTGQQDSRQLHQKRAMTHSVKPNWLTKPY</sequence>
<accession>A0AAE1NHW1</accession>
<dbReference type="Proteomes" id="UP001292094">
    <property type="component" value="Unassembled WGS sequence"/>
</dbReference>
<dbReference type="AlphaFoldDB" id="A0AAE1NHW1"/>
<gene>
    <name evidence="1" type="ORF">Pmani_037642</name>
</gene>
<keyword evidence="2" id="KW-1185">Reference proteome</keyword>
<reference evidence="1" key="1">
    <citation type="submission" date="2023-11" db="EMBL/GenBank/DDBJ databases">
        <title>Genome assemblies of two species of porcelain crab, Petrolisthes cinctipes and Petrolisthes manimaculis (Anomura: Porcellanidae).</title>
        <authorList>
            <person name="Angst P."/>
        </authorList>
    </citation>
    <scope>NUCLEOTIDE SEQUENCE</scope>
    <source>
        <strain evidence="1">PB745_02</strain>
        <tissue evidence="1">Gill</tissue>
    </source>
</reference>